<evidence type="ECO:0000313" key="3">
    <source>
        <dbReference type="Proteomes" id="UP001303160"/>
    </source>
</evidence>
<feature type="region of interest" description="Disordered" evidence="1">
    <location>
        <begin position="369"/>
        <end position="433"/>
    </location>
</feature>
<feature type="compositionally biased region" description="Polar residues" evidence="1">
    <location>
        <begin position="403"/>
        <end position="428"/>
    </location>
</feature>
<name>A0AAN6XNN0_9PEZI</name>
<evidence type="ECO:0000313" key="2">
    <source>
        <dbReference type="EMBL" id="KAK4204029.1"/>
    </source>
</evidence>
<feature type="compositionally biased region" description="Basic residues" evidence="1">
    <location>
        <begin position="1"/>
        <end position="12"/>
    </location>
</feature>
<feature type="compositionally biased region" description="Polar residues" evidence="1">
    <location>
        <begin position="62"/>
        <end position="79"/>
    </location>
</feature>
<reference evidence="2" key="1">
    <citation type="journal article" date="2023" name="Mol. Phylogenet. Evol.">
        <title>Genome-scale phylogeny and comparative genomics of the fungal order Sordariales.</title>
        <authorList>
            <person name="Hensen N."/>
            <person name="Bonometti L."/>
            <person name="Westerberg I."/>
            <person name="Brannstrom I.O."/>
            <person name="Guillou S."/>
            <person name="Cros-Aarteil S."/>
            <person name="Calhoun S."/>
            <person name="Haridas S."/>
            <person name="Kuo A."/>
            <person name="Mondo S."/>
            <person name="Pangilinan J."/>
            <person name="Riley R."/>
            <person name="LaButti K."/>
            <person name="Andreopoulos B."/>
            <person name="Lipzen A."/>
            <person name="Chen C."/>
            <person name="Yan M."/>
            <person name="Daum C."/>
            <person name="Ng V."/>
            <person name="Clum A."/>
            <person name="Steindorff A."/>
            <person name="Ohm R.A."/>
            <person name="Martin F."/>
            <person name="Silar P."/>
            <person name="Natvig D.O."/>
            <person name="Lalanne C."/>
            <person name="Gautier V."/>
            <person name="Ament-Velasquez S.L."/>
            <person name="Kruys A."/>
            <person name="Hutchinson M.I."/>
            <person name="Powell A.J."/>
            <person name="Barry K."/>
            <person name="Miller A.N."/>
            <person name="Grigoriev I.V."/>
            <person name="Debuchy R."/>
            <person name="Gladieux P."/>
            <person name="Hiltunen Thoren M."/>
            <person name="Johannesson H."/>
        </authorList>
    </citation>
    <scope>NUCLEOTIDE SEQUENCE</scope>
    <source>
        <strain evidence="2">CBS 315.58</strain>
    </source>
</reference>
<dbReference type="Proteomes" id="UP001303160">
    <property type="component" value="Unassembled WGS sequence"/>
</dbReference>
<organism evidence="2 3">
    <name type="scientific">Triangularia verruculosa</name>
    <dbReference type="NCBI Taxonomy" id="2587418"/>
    <lineage>
        <taxon>Eukaryota</taxon>
        <taxon>Fungi</taxon>
        <taxon>Dikarya</taxon>
        <taxon>Ascomycota</taxon>
        <taxon>Pezizomycotina</taxon>
        <taxon>Sordariomycetes</taxon>
        <taxon>Sordariomycetidae</taxon>
        <taxon>Sordariales</taxon>
        <taxon>Podosporaceae</taxon>
        <taxon>Triangularia</taxon>
    </lineage>
</organism>
<keyword evidence="3" id="KW-1185">Reference proteome</keyword>
<dbReference type="EMBL" id="MU863885">
    <property type="protein sequence ID" value="KAK4204029.1"/>
    <property type="molecule type" value="Genomic_DNA"/>
</dbReference>
<protein>
    <submittedName>
        <fullName evidence="2">Uncharacterized protein</fullName>
    </submittedName>
</protein>
<sequence>MAKARNNRKKGRQNAAQNGESSAQATRRAAQLELPEGYQRPSPNNGAPNGSGRSGKNRSNGPQNSQVPGNAGRTRSSSYPKPWEMTKLYGTPVDKYGTLNFNYNRPWVSLEGKDVEKELATALKKGHRESLPPVFQDYTPKQKKEVRELYKKNDMLELFEARDNCNQNPPAIRGFLGGINPAINQTTRDVNEKNPFLQFLSNLQYGQEIVNLLHPSVRDITALAFTCKQAGHIVSHVMEFWNFAREAYQISDFLPQYDNHGNMVKDPGVRREVLVITSNTPALPSLTPYRDEFSRTVRLTQKFITIPLSFRHIVLDRLPFLDVKTVDLVISSMPNLETLSISRCDLLDVTQLPALIDIIKRHPRSYRTDRHKALCTSNPTEGENKEESNDQNAKNTDGEDTETNNIATDSTSASENGDPSSSNDTSLLTDADTSQVSVATSATSVDEQDPNPSYVQLDFSPFFFRGPNTCKRLGSYGVVYNEPTFHTPKAVVALMMRCWYDAEEIGMDLVSDSASFFSFVRRLPGWDCLWTLKARDAMVTFKRELRALVLPEVFQRSVEREARTEVMAENYGSRRLSQAALQDRVAARVEKLRKNKYEELKTEIQHRLYDDLMAATSGDDFRHGENAPPAGLHLVRGETDNVFQFWHRTQTCQGCNTKLPHALYAHRIDLCWGCKMINFVRDMESSNLRRWKRIAIEHYLENLDTKKGSLTDVLHPSRNEYLQKALKAVRTADAIWLKFMNFSPSDPVVYPPEPENLHHYTDTYSRYRWKHNWPTEPFDYREGGPQHEDPFKHPNADWYDDEMCGGEPPESFNARFESSVWPEAASQALFEHYIWLKGFAWKIDDPEAQRRIAMAKRWDKLRRIPGYQPKSNSENGMWFAGRDCLRRSQNGKDASTHVMIHARVESCLLSLHTPLLRPFDLDHPFPDKRVDYEAWVKIMKRHEWEVVPAGHRRW</sequence>
<feature type="region of interest" description="Disordered" evidence="1">
    <location>
        <begin position="1"/>
        <end position="83"/>
    </location>
</feature>
<proteinExistence type="predicted"/>
<gene>
    <name evidence="2" type="ORF">QBC40DRAFT_345858</name>
</gene>
<comment type="caution">
    <text evidence="2">The sequence shown here is derived from an EMBL/GenBank/DDBJ whole genome shotgun (WGS) entry which is preliminary data.</text>
</comment>
<evidence type="ECO:0000256" key="1">
    <source>
        <dbReference type="SAM" id="MobiDB-lite"/>
    </source>
</evidence>
<dbReference type="AlphaFoldDB" id="A0AAN6XNN0"/>
<reference evidence="2" key="2">
    <citation type="submission" date="2023-05" db="EMBL/GenBank/DDBJ databases">
        <authorList>
            <consortium name="Lawrence Berkeley National Laboratory"/>
            <person name="Steindorff A."/>
            <person name="Hensen N."/>
            <person name="Bonometti L."/>
            <person name="Westerberg I."/>
            <person name="Brannstrom I.O."/>
            <person name="Guillou S."/>
            <person name="Cros-Aarteil S."/>
            <person name="Calhoun S."/>
            <person name="Haridas S."/>
            <person name="Kuo A."/>
            <person name="Mondo S."/>
            <person name="Pangilinan J."/>
            <person name="Riley R."/>
            <person name="Labutti K."/>
            <person name="Andreopoulos B."/>
            <person name="Lipzen A."/>
            <person name="Chen C."/>
            <person name="Yanf M."/>
            <person name="Daum C."/>
            <person name="Ng V."/>
            <person name="Clum A."/>
            <person name="Ohm R."/>
            <person name="Martin F."/>
            <person name="Silar P."/>
            <person name="Natvig D."/>
            <person name="Lalanne C."/>
            <person name="Gautier V."/>
            <person name="Ament-Velasquez S.L."/>
            <person name="Kruys A."/>
            <person name="Hutchinson M.I."/>
            <person name="Powell A.J."/>
            <person name="Barry K."/>
            <person name="Miller A.N."/>
            <person name="Grigoriev I.V."/>
            <person name="Debuchy R."/>
            <person name="Gladieux P."/>
            <person name="Thoren M.H."/>
            <person name="Johannesson H."/>
        </authorList>
    </citation>
    <scope>NUCLEOTIDE SEQUENCE</scope>
    <source>
        <strain evidence="2">CBS 315.58</strain>
    </source>
</reference>
<feature type="compositionally biased region" description="Polar residues" evidence="1">
    <location>
        <begin position="14"/>
        <end position="25"/>
    </location>
</feature>
<accession>A0AAN6XNN0</accession>